<dbReference type="Proteomes" id="UP001202248">
    <property type="component" value="Unassembled WGS sequence"/>
</dbReference>
<proteinExistence type="predicted"/>
<protein>
    <submittedName>
        <fullName evidence="1">Uncharacterized protein</fullName>
    </submittedName>
</protein>
<gene>
    <name evidence="1" type="ORF">MKP09_17380</name>
</gene>
<dbReference type="RefSeq" id="WP_240831592.1">
    <property type="nucleotide sequence ID" value="NZ_JAKWBL010000004.1"/>
</dbReference>
<keyword evidence="2" id="KW-1185">Reference proteome</keyword>
<accession>A0ABS9SMD8</accession>
<sequence length="240" mass="28111">MKSHFRSSLFFFIVANLYCFDVKADLPGTAYQYDQYSQKGNVYFRSIPFYWLDLTDFGKTIVYDTKTNNALYKVEKYMPVGSFISNNGKTIISIIDWIGQSEPEKEDVLNVFLDGRKIKTYTIGSFMKEKLTITYTTSHSYWYKNIFMNDDTLFIQTLDEQVILLDGNSGSILKISDEELITQRFDMEKLPLAKRIVYDSIKYPDRNTIPNLKNGNSFTKSLLRHLKKRKRKIMIVLHIT</sequence>
<dbReference type="EMBL" id="JAKWBL010000004">
    <property type="protein sequence ID" value="MCH5599549.1"/>
    <property type="molecule type" value="Genomic_DNA"/>
</dbReference>
<comment type="caution">
    <text evidence="1">The sequence shown here is derived from an EMBL/GenBank/DDBJ whole genome shotgun (WGS) entry which is preliminary data.</text>
</comment>
<evidence type="ECO:0000313" key="1">
    <source>
        <dbReference type="EMBL" id="MCH5599549.1"/>
    </source>
</evidence>
<reference evidence="1 2" key="1">
    <citation type="submission" date="2022-02" db="EMBL/GenBank/DDBJ databases">
        <authorList>
            <person name="Min J."/>
        </authorList>
    </citation>
    <scope>NUCLEOTIDE SEQUENCE [LARGE SCALE GENOMIC DNA]</scope>
    <source>
        <strain evidence="1 2">GR10-1</strain>
    </source>
</reference>
<name>A0ABS9SMD8_9BACT</name>
<organism evidence="1 2">
    <name type="scientific">Niabella ginsengisoli</name>
    <dbReference type="NCBI Taxonomy" id="522298"/>
    <lineage>
        <taxon>Bacteria</taxon>
        <taxon>Pseudomonadati</taxon>
        <taxon>Bacteroidota</taxon>
        <taxon>Chitinophagia</taxon>
        <taxon>Chitinophagales</taxon>
        <taxon>Chitinophagaceae</taxon>
        <taxon>Niabella</taxon>
    </lineage>
</organism>
<evidence type="ECO:0000313" key="2">
    <source>
        <dbReference type="Proteomes" id="UP001202248"/>
    </source>
</evidence>